<keyword evidence="6" id="KW-0614">Plasmid</keyword>
<dbReference type="PRINTS" id="PR00506">
    <property type="entry name" value="D21N6MTFRASE"/>
</dbReference>
<accession>A0AAJ5RU13</accession>
<dbReference type="KEGG" id="liu:OU989_23260"/>
<dbReference type="SUPFAM" id="SSF53335">
    <property type="entry name" value="S-adenosyl-L-methionine-dependent methyltransferases"/>
    <property type="match status" value="1"/>
</dbReference>
<dbReference type="InterPro" id="IPR002295">
    <property type="entry name" value="N4/N6-MTase_EcoPI_Mod-like"/>
</dbReference>
<evidence type="ECO:0000256" key="1">
    <source>
        <dbReference type="ARBA" id="ARBA00022603"/>
    </source>
</evidence>
<name>A0AAJ5RU13_9BACI</name>
<sequence length="317" mass="35876">MSNSQTLKNRIADVLRRLGRPASLQEISNEIIDKPSSTVRGRIYDNMDMFKRVARGVYWLTDEQAGVLLIEGDGRDLSMFDDASIDAIINDHAWYDPLSNSGGSRKFDNTYPTFCYELEDFREKARVLKNGSFCIEFLPSENANNWKYIYSIKEMAEQCGLTYYSKVTWIKGTFVSNTGRKSKNSEDILFLVKGPKARSLRLDKKKMKQSSEVCFMSGTSQMLPTMFNVQSVPLKDRIHQAEKPVELYKQLIEMVTKPGEIILDQGAGSGNLGIAALQTNRFACLIEIVKENITKIQRNIEEATSSLLSNNLSFANN</sequence>
<gene>
    <name evidence="6" type="ORF">OU989_23260</name>
</gene>
<keyword evidence="2" id="KW-0808">Transferase</keyword>
<dbReference type="Proteomes" id="UP001219585">
    <property type="component" value="Plasmid unnamed"/>
</dbReference>
<dbReference type="InterPro" id="IPR002941">
    <property type="entry name" value="DNA_methylase_N4/N6"/>
</dbReference>
<protein>
    <submittedName>
        <fullName evidence="6">Site-specific DNA-methyltransferase</fullName>
    </submittedName>
</protein>
<proteinExistence type="predicted"/>
<dbReference type="Pfam" id="PF01555">
    <property type="entry name" value="N6_N4_Mtase"/>
    <property type="match status" value="1"/>
</dbReference>
<dbReference type="RefSeq" id="WP_274797430.1">
    <property type="nucleotide sequence ID" value="NZ_CP113528.1"/>
</dbReference>
<dbReference type="GO" id="GO:0009307">
    <property type="term" value="P:DNA restriction-modification system"/>
    <property type="evidence" value="ECO:0007669"/>
    <property type="project" value="UniProtKB-KW"/>
</dbReference>
<organism evidence="6 7">
    <name type="scientific">Lysinibacillus irui</name>
    <dbReference type="NCBI Taxonomy" id="2998077"/>
    <lineage>
        <taxon>Bacteria</taxon>
        <taxon>Bacillati</taxon>
        <taxon>Bacillota</taxon>
        <taxon>Bacilli</taxon>
        <taxon>Bacillales</taxon>
        <taxon>Bacillaceae</taxon>
        <taxon>Lysinibacillus</taxon>
    </lineage>
</organism>
<reference evidence="6" key="1">
    <citation type="submission" date="2022-11" db="EMBL/GenBank/DDBJ databases">
        <title>Lysinibacillus irui.</title>
        <authorList>
            <person name="Akintayo S.O."/>
        </authorList>
    </citation>
    <scope>NUCLEOTIDE SEQUENCE</scope>
    <source>
        <strain evidence="6">IRB4-01</strain>
        <plasmid evidence="6">unnamed</plasmid>
    </source>
</reference>
<evidence type="ECO:0000313" key="7">
    <source>
        <dbReference type="Proteomes" id="UP001219585"/>
    </source>
</evidence>
<evidence type="ECO:0000256" key="2">
    <source>
        <dbReference type="ARBA" id="ARBA00022679"/>
    </source>
</evidence>
<dbReference type="GO" id="GO:0008170">
    <property type="term" value="F:N-methyltransferase activity"/>
    <property type="evidence" value="ECO:0007669"/>
    <property type="project" value="InterPro"/>
</dbReference>
<dbReference type="Gene3D" id="3.40.50.150">
    <property type="entry name" value="Vaccinia Virus protein VP39"/>
    <property type="match status" value="1"/>
</dbReference>
<dbReference type="GO" id="GO:0003677">
    <property type="term" value="F:DNA binding"/>
    <property type="evidence" value="ECO:0007669"/>
    <property type="project" value="InterPro"/>
</dbReference>
<dbReference type="GO" id="GO:0032259">
    <property type="term" value="P:methylation"/>
    <property type="evidence" value="ECO:0007669"/>
    <property type="project" value="UniProtKB-KW"/>
</dbReference>
<keyword evidence="3" id="KW-0949">S-adenosyl-L-methionine</keyword>
<keyword evidence="1" id="KW-0489">Methyltransferase</keyword>
<keyword evidence="4" id="KW-0680">Restriction system</keyword>
<feature type="domain" description="DNA methylase N-4/N-6" evidence="5">
    <location>
        <begin position="110"/>
        <end position="296"/>
    </location>
</feature>
<evidence type="ECO:0000313" key="6">
    <source>
        <dbReference type="EMBL" id="WDV09209.1"/>
    </source>
</evidence>
<evidence type="ECO:0000256" key="3">
    <source>
        <dbReference type="ARBA" id="ARBA00022691"/>
    </source>
</evidence>
<geneLocation type="plasmid" evidence="6 7">
    <name>unnamed</name>
</geneLocation>
<dbReference type="AlphaFoldDB" id="A0AAJ5RU13"/>
<dbReference type="InterPro" id="IPR029063">
    <property type="entry name" value="SAM-dependent_MTases_sf"/>
</dbReference>
<dbReference type="EMBL" id="CP113528">
    <property type="protein sequence ID" value="WDV09209.1"/>
    <property type="molecule type" value="Genomic_DNA"/>
</dbReference>
<evidence type="ECO:0000259" key="5">
    <source>
        <dbReference type="Pfam" id="PF01555"/>
    </source>
</evidence>
<evidence type="ECO:0000256" key="4">
    <source>
        <dbReference type="ARBA" id="ARBA00022747"/>
    </source>
</evidence>